<evidence type="ECO:0000313" key="5">
    <source>
        <dbReference type="Xenbase" id="XB-GENE-6257510"/>
    </source>
</evidence>
<dbReference type="RefSeq" id="NP_001123754.1">
    <property type="nucleotide sequence ID" value="NM_001130282.1"/>
</dbReference>
<dbReference type="CTD" id="200162"/>
<feature type="compositionally biased region" description="Basic and acidic residues" evidence="1">
    <location>
        <begin position="1557"/>
        <end position="1567"/>
    </location>
</feature>
<dbReference type="OrthoDB" id="10257153at2759"/>
<reference evidence="4" key="1">
    <citation type="journal article" date="2002" name="Dev. Dyn.">
        <title>Genetic and genomic tools for Xenopus research: The NIH Xenopus initiative.</title>
        <authorList>
            <person name="Klein S.L."/>
            <person name="Strausberg R.L."/>
            <person name="Wagner L."/>
            <person name="Pontius J."/>
            <person name="Clifton S.W."/>
            <person name="Richardson P."/>
        </authorList>
    </citation>
    <scope>NUCLEOTIDE SEQUENCE</scope>
</reference>
<feature type="region of interest" description="Disordered" evidence="1">
    <location>
        <begin position="654"/>
        <end position="696"/>
    </location>
</feature>
<feature type="compositionally biased region" description="Pro residues" evidence="1">
    <location>
        <begin position="1913"/>
        <end position="1922"/>
    </location>
</feature>
<feature type="compositionally biased region" description="Basic and acidic residues" evidence="1">
    <location>
        <begin position="194"/>
        <end position="206"/>
    </location>
</feature>
<feature type="compositionally biased region" description="Basic and acidic residues" evidence="1">
    <location>
        <begin position="901"/>
        <end position="910"/>
    </location>
</feature>
<feature type="region of interest" description="Disordered" evidence="1">
    <location>
        <begin position="1544"/>
        <end position="1567"/>
    </location>
</feature>
<reference evidence="4" key="3">
    <citation type="submission" date="2025-04" db="UniProtKB">
        <authorList>
            <consortium name="RefSeq"/>
        </authorList>
    </citation>
    <scope>IDENTIFICATION</scope>
</reference>
<organism evidence="2">
    <name type="scientific">Xenopus tropicalis</name>
    <name type="common">Western clawed frog</name>
    <name type="synonym">Silurana tropicalis</name>
    <dbReference type="NCBI Taxonomy" id="8364"/>
    <lineage>
        <taxon>Eukaryota</taxon>
        <taxon>Metazoa</taxon>
        <taxon>Chordata</taxon>
        <taxon>Craniata</taxon>
        <taxon>Vertebrata</taxon>
        <taxon>Euteleostomi</taxon>
        <taxon>Amphibia</taxon>
        <taxon>Batrachia</taxon>
        <taxon>Anura</taxon>
        <taxon>Pipoidea</taxon>
        <taxon>Pipidae</taxon>
        <taxon>Xenopodinae</taxon>
        <taxon>Xenopus</taxon>
        <taxon>Silurana</taxon>
    </lineage>
</organism>
<proteinExistence type="evidence at transcript level"/>
<dbReference type="OMA" id="HYATVIT"/>
<dbReference type="AGR" id="Xenbase:XB-GENE-6257510"/>
<dbReference type="PANTHER" id="PTHR21963">
    <property type="entry name" value="PF6"/>
    <property type="match status" value="1"/>
</dbReference>
<feature type="compositionally biased region" description="Pro residues" evidence="1">
    <location>
        <begin position="1792"/>
        <end position="1801"/>
    </location>
</feature>
<feature type="region of interest" description="Disordered" evidence="1">
    <location>
        <begin position="876"/>
        <end position="947"/>
    </location>
</feature>
<keyword evidence="3" id="KW-1185">Reference proteome</keyword>
<feature type="compositionally biased region" description="Basic and acidic residues" evidence="1">
    <location>
        <begin position="145"/>
        <end position="157"/>
    </location>
</feature>
<evidence type="ECO:0000256" key="1">
    <source>
        <dbReference type="SAM" id="MobiDB-lite"/>
    </source>
</evidence>
<feature type="compositionally biased region" description="Basic residues" evidence="1">
    <location>
        <begin position="822"/>
        <end position="840"/>
    </location>
</feature>
<feature type="region of interest" description="Disordered" evidence="1">
    <location>
        <begin position="1244"/>
        <end position="1349"/>
    </location>
</feature>
<feature type="region of interest" description="Disordered" evidence="1">
    <location>
        <begin position="145"/>
        <end position="208"/>
    </location>
</feature>
<feature type="compositionally biased region" description="Pro residues" evidence="1">
    <location>
        <begin position="1093"/>
        <end position="1102"/>
    </location>
</feature>
<dbReference type="GO" id="GO:0005576">
    <property type="term" value="C:extracellular region"/>
    <property type="evidence" value="ECO:0007669"/>
    <property type="project" value="GOC"/>
</dbReference>
<dbReference type="GO" id="GO:1990716">
    <property type="term" value="C:axonemal central apparatus"/>
    <property type="evidence" value="ECO:0000318"/>
    <property type="project" value="GO_Central"/>
</dbReference>
<feature type="compositionally biased region" description="Polar residues" evidence="1">
    <location>
        <begin position="1337"/>
        <end position="1349"/>
    </location>
</feature>
<feature type="compositionally biased region" description="Polar residues" evidence="1">
    <location>
        <begin position="1319"/>
        <end position="1330"/>
    </location>
</feature>
<accession>B3DLJ5</accession>
<feature type="region of interest" description="Disordered" evidence="1">
    <location>
        <begin position="1087"/>
        <end position="1153"/>
    </location>
</feature>
<name>B3DLJ5_XENTR</name>
<feature type="region of interest" description="Disordered" evidence="1">
    <location>
        <begin position="1973"/>
        <end position="2049"/>
    </location>
</feature>
<dbReference type="GO" id="GO:0003351">
    <property type="term" value="P:epithelial cilium movement involved in extracellular fluid movement"/>
    <property type="evidence" value="ECO:0000318"/>
    <property type="project" value="GO_Central"/>
</dbReference>
<dbReference type="PANTHER" id="PTHR21963:SF1">
    <property type="entry name" value="SPERM-ASSOCIATED ANTIGEN 17"/>
    <property type="match status" value="1"/>
</dbReference>
<evidence type="ECO:0000313" key="3">
    <source>
        <dbReference type="Proteomes" id="UP000008143"/>
    </source>
</evidence>
<dbReference type="InterPro" id="IPR026173">
    <property type="entry name" value="SPAG17"/>
</dbReference>
<dbReference type="GeneID" id="100170502"/>
<dbReference type="Proteomes" id="UP000008143">
    <property type="component" value="Chromosome 2"/>
</dbReference>
<feature type="compositionally biased region" description="Basic residues" evidence="1">
    <location>
        <begin position="1107"/>
        <end position="1118"/>
    </location>
</feature>
<feature type="region of interest" description="Disordered" evidence="1">
    <location>
        <begin position="1910"/>
        <end position="1929"/>
    </location>
</feature>
<feature type="region of interest" description="Disordered" evidence="1">
    <location>
        <begin position="1"/>
        <end position="23"/>
    </location>
</feature>
<feature type="compositionally biased region" description="Basic and acidic residues" evidence="1">
    <location>
        <begin position="926"/>
        <end position="936"/>
    </location>
</feature>
<feature type="region of interest" description="Disordered" evidence="1">
    <location>
        <begin position="367"/>
        <end position="421"/>
    </location>
</feature>
<evidence type="ECO:0000313" key="4">
    <source>
        <dbReference type="RefSeq" id="NP_001123754.1"/>
    </source>
</evidence>
<feature type="compositionally biased region" description="Basic and acidic residues" evidence="1">
    <location>
        <begin position="1132"/>
        <end position="1143"/>
    </location>
</feature>
<dbReference type="EMBL" id="BC167470">
    <property type="protein sequence ID" value="AAI67470.1"/>
    <property type="molecule type" value="mRNA"/>
</dbReference>
<feature type="compositionally biased region" description="Basic and acidic residues" evidence="1">
    <location>
        <begin position="876"/>
        <end position="888"/>
    </location>
</feature>
<dbReference type="Pfam" id="PF14874">
    <property type="entry name" value="PapD-like"/>
    <property type="match status" value="1"/>
</dbReference>
<feature type="region of interest" description="Disordered" evidence="1">
    <location>
        <begin position="810"/>
        <end position="864"/>
    </location>
</feature>
<dbReference type="GO" id="GO:1904158">
    <property type="term" value="P:axonemal central apparatus assembly"/>
    <property type="evidence" value="ECO:0000318"/>
    <property type="project" value="GO_Central"/>
</dbReference>
<protein>
    <submittedName>
        <fullName evidence="2">LOC100170502 protein</fullName>
    </submittedName>
    <submittedName>
        <fullName evidence="4">Sperm-associated antigen 17</fullName>
    </submittedName>
</protein>
<dbReference type="KEGG" id="xtr:100170502"/>
<feature type="compositionally biased region" description="Basic residues" evidence="1">
    <location>
        <begin position="889"/>
        <end position="900"/>
    </location>
</feature>
<reference evidence="2" key="2">
    <citation type="submission" date="2008-06" db="EMBL/GenBank/DDBJ databases">
        <authorList>
            <consortium name="NIH - Xenopus Gene Collection (XGC) project"/>
        </authorList>
    </citation>
    <scope>NUCLEOTIDE SEQUENCE [LARGE SCALE MRNA]</scope>
    <source>
        <tissue evidence="2">Testes</tissue>
    </source>
</reference>
<evidence type="ECO:0000313" key="2">
    <source>
        <dbReference type="EMBL" id="AAI67470.1"/>
    </source>
</evidence>
<feature type="region of interest" description="Disordered" evidence="1">
    <location>
        <begin position="1789"/>
        <end position="1808"/>
    </location>
</feature>
<sequence>MGPKRAKSTVPPAGSGPVGAPGVGSRSWESGLILAQLEQDDWRVSIAFVIENRPEDEAHTKALSQAVSVPLRQLFSVVSWADMIRQVQELGNPKVKKTKESPLYWEVTEVAKLLLDHGEKLPLSLIAKLLKFQFLNIKQKDLQRREAEKKAPEDKSKNKPTKAKSPGARSAGKSKGKKGPEAPPPVQKVTSLKRRGEEEETNRYIDDEPDDGAQHYIIVLGFYQPQLVALLAELGISVSCIIRISSQNYTSLPANEPDPTVAPEVLEAEQLRKVTLTKSLETFWKYLEPILNSGPPGSRLLEVARLHYMVKERHFPQDWGDSDLLLAYATELYENVACLMYDCLDWRRQHRRYLRNLRLIRVPSVSVGKSPDRQNVPPEAQEADPIPSSPTGRRKTQTDVAPPAASLPPSSPMHMEVEGPSGAAEVDTRFYTDLLSDLPEELQSVPVILHCVLEQVVATTEDLVPPSQAAPKPRPDGLDPNIASHMISVLDSLSLSDKEKKNLYNAFRAQEAEGERAEERRPELLNHHDKIGHRAAQAQPPSALDPVRIEQEMIGKLPLAQLLRFPQPAAERNSRRLAQIHELMHYCTSDLTPWEGVSWAFKLFTLESLPLTGLDDLGEVEGSGVEVQQDGDIPWDDPARFARTLGRMESVRRLHGPKAPEPEGNSSGQSQDQEETAGAEKEISPEEEAAQTQLGDIRRTQRRSLSDWCYWEHFNSELLKQVVCDAAQAYRCVDYYYHSQDNSLLLVMHNPMNPYHQSEESWDMALHSNVSFRNYLELVAESISNWVREEEEKYQEEMAVRELEALKQIQSRQDGEALPKANTKKSKRSPSPRKSKSPKSKRSESKAEEPSLAEAPDNPFIREGSLKAWKEEQDRLKEEERLREEKKAVKGRKSAIKKKGGSKERSESRGSKGSPKSPRSRRKSSKDKSTDEEIKSQESVTFAPDLPAAPAQKDFRFLGYNMGDNLIQVSGGSRHLFPTDGGQIQAEHVHFEKGSSFVKVKLLKDGHTFLVHITNPTRPTQEEQEETVCADQEGRPNITKKSVSEFGSFSATLENGIQLSLSHYGASGKGPEEKDPALAEMLTLPSLHTPGLVPTPPPPEASPPAGKGRKSPRQKSAKASKTPQPPPQPVEEPPKPPEIKAEPVEPPAQLPLEPAPEISTFQSLNVSCPSGLLVTFLQEQPTDPKASAPGPRETLLVRQTYPVRVRNAQLYKSKNILEASRVITAQGSVIKYMLDGSTKVLFPDGTISRSPDSGPIVQPQTPPPSSSGEASAHAETEPPPQSLPTTPQESKEAAAEVRKGKSGQKVPVGKMEIPEPSFPETSPLTSSATNVKPAGTWITTTSSGQQIGTRGSERLELNPLMSYMATDPVNGTVMITREDQVVTVLKPDGTKIAEHADGTRITTFYQETEMPVLRDHMETGEVPPTVIKRVEFVRVESPDFATVILNQEENICCAVFGDGTEVLATPQGTYQVHPSMSGTLTINQDGDAVYSPHTSASILASPRQKDLPPGSYIMSHTAPVICEVLDPEGNLFQVLVDGSTSVHIASGESGEEEEDGEKGLAEADTREPSPEVYDLHVPRFFIVNADGSGGEILRNREVEDFLASCYSDPATAVIREPAPELPGVQFITVLKPLPETSPWVVQKETSDLVPPNLISRPWHNFPPIERVRAGPPLGIGVWKGLSIGAKGEARSHPPALKCPKVLQIRQLSCYEPISKEQRERLQLSLKGYIDHVRKKEAELMEAANKEPRTENSTDLLKLVLSFPESRESSQISSLDQVQDDIVTLYESAVAPSPEPPAPPAQPHRHGGDWQEIRREIQEQKETLEAMRGRDIPPYFQSEMGRAFLDTQGYIDHVRKKEAELMEAANKEPRTENSTDLLKLVLSFPESRESSQISSLDQVQDDIVTLYESAVAPSPEPPAPPAQPHRHGGDWQEIRREIQEQKETLEAMRGRDIPPYFQSEMGRAFLDTQVPDMDLLSSRLPPFPQSQEREEQQESGSSGSDPAADLNHGEGPSSSEESDEPTRSSSAPRRDTEAAKEPPPYVPENSEPNFNWAEIIPPRNYYPMARSLNLDVTGRPRKGKVKLPNSILSSKPASVPNIKHAVAEDAARHRGNMGSAPLGVCTRHVPRGFHLSPPAVQFGVLREGYTYTATVTIKNVGVDLCRFRVKQPPPSTGLRVTYTPGPVAPGMESDLEVELFAMAVGLGGPEGAAEWSHCIEIHSETEILFLPVTGTVLTDSVYEAGRLPCGGRAPGIRLVSTAPNSRLQILRPRRTPDTVSSLGS</sequence>
<feature type="compositionally biased region" description="Basic and acidic residues" evidence="1">
    <location>
        <begin position="1289"/>
        <end position="1299"/>
    </location>
</feature>
<dbReference type="Xenbase" id="XB-GENE-6257510">
    <property type="gene designation" value="spag17"/>
</dbReference>
<gene>
    <name evidence="4 5" type="primary">spag17</name>
    <name evidence="2" type="synonym">LOC100170502</name>
</gene>